<accession>A0A7S4HN98</accession>
<evidence type="ECO:0000256" key="1">
    <source>
        <dbReference type="SAM" id="MobiDB-lite"/>
    </source>
</evidence>
<evidence type="ECO:0000313" key="2">
    <source>
        <dbReference type="EMBL" id="CAE2204287.1"/>
    </source>
</evidence>
<dbReference type="EMBL" id="HBKQ01002943">
    <property type="protein sequence ID" value="CAE2204287.1"/>
    <property type="molecule type" value="Transcribed_RNA"/>
</dbReference>
<name>A0A7S4HN98_9STRA</name>
<organism evidence="2">
    <name type="scientific">Odontella aurita</name>
    <dbReference type="NCBI Taxonomy" id="265563"/>
    <lineage>
        <taxon>Eukaryota</taxon>
        <taxon>Sar</taxon>
        <taxon>Stramenopiles</taxon>
        <taxon>Ochrophyta</taxon>
        <taxon>Bacillariophyta</taxon>
        <taxon>Mediophyceae</taxon>
        <taxon>Biddulphiophycidae</taxon>
        <taxon>Eupodiscales</taxon>
        <taxon>Odontellaceae</taxon>
        <taxon>Odontella</taxon>
    </lineage>
</organism>
<protein>
    <submittedName>
        <fullName evidence="2">Uncharacterized protein</fullName>
    </submittedName>
</protein>
<proteinExistence type="predicted"/>
<feature type="region of interest" description="Disordered" evidence="1">
    <location>
        <begin position="42"/>
        <end position="67"/>
    </location>
</feature>
<sequence length="135" mass="15138">MSAWLLFNAPDVERDDIILEDESMTTNENGAKSCAIIDRLFGEHGRREDDDGEGEGDDGEGDDGEEEVVLVSKSSHLDWAMELYAQYPRLRGARMSGADVDRGALMRQLKEHADRGDTFALTRWNYLDQNVTGLD</sequence>
<dbReference type="AlphaFoldDB" id="A0A7S4HN98"/>
<feature type="compositionally biased region" description="Acidic residues" evidence="1">
    <location>
        <begin position="50"/>
        <end position="67"/>
    </location>
</feature>
<gene>
    <name evidence="2" type="ORF">OAUR00152_LOCUS2013</name>
</gene>
<reference evidence="2" key="1">
    <citation type="submission" date="2021-01" db="EMBL/GenBank/DDBJ databases">
        <authorList>
            <person name="Corre E."/>
            <person name="Pelletier E."/>
            <person name="Niang G."/>
            <person name="Scheremetjew M."/>
            <person name="Finn R."/>
            <person name="Kale V."/>
            <person name="Holt S."/>
            <person name="Cochrane G."/>
            <person name="Meng A."/>
            <person name="Brown T."/>
            <person name="Cohen L."/>
        </authorList>
    </citation>
    <scope>NUCLEOTIDE SEQUENCE</scope>
    <source>
        <strain evidence="2">Isolate 1302-5</strain>
    </source>
</reference>